<dbReference type="PANTHER" id="PTHR24260:SF136">
    <property type="entry name" value="GH08193P-RELATED"/>
    <property type="match status" value="1"/>
</dbReference>
<sequence length="344" mass="36465">MIDQHARFVPVVACMALAGCAFSTEESPQEDGEIGAVSASIVDGTAVSSGSALAKSTVGLAAPGYTGYCTGVIIGAKHVLTAAHCMPVAGNVVRFYDGPLPTGTTRTIVDVDIRPGVSPSSNDFDDVNGKFADIALVTLDANIPSGALAAELPLVYPGNNVTGHIVGRGRHDSCNPAWTCLEGQPNPDEDLRYFISHTYSSDNNDGHMIVDDPNVNEGDSGGPFYTWNATTGRRVVHGVLYGTTFEWGAHAKYTSVEYHLSWILETMKYTGGLISETGTDRPGGTYDSFLTTDWRYCALACAQDTACLTYSHYDMGTGSVCNLKNSLTAKIASSYARIGTKFSL</sequence>
<proteinExistence type="predicted"/>
<dbReference type="GO" id="GO:0016787">
    <property type="term" value="F:hydrolase activity"/>
    <property type="evidence" value="ECO:0007669"/>
    <property type="project" value="UniProtKB-KW"/>
</dbReference>
<dbReference type="InterPro" id="IPR018114">
    <property type="entry name" value="TRYPSIN_HIS"/>
</dbReference>
<dbReference type="InterPro" id="IPR033116">
    <property type="entry name" value="TRYPSIN_SER"/>
</dbReference>
<dbReference type="InterPro" id="IPR003609">
    <property type="entry name" value="Pan_app"/>
</dbReference>
<dbReference type="Pfam" id="PF00089">
    <property type="entry name" value="Trypsin"/>
    <property type="match status" value="1"/>
</dbReference>
<dbReference type="PROSITE" id="PS00134">
    <property type="entry name" value="TRYPSIN_HIS"/>
    <property type="match status" value="1"/>
</dbReference>
<dbReference type="InterPro" id="IPR043504">
    <property type="entry name" value="Peptidase_S1_PA_chymotrypsin"/>
</dbReference>
<dbReference type="PRINTS" id="PR00722">
    <property type="entry name" value="CHYMOTRYPSIN"/>
</dbReference>
<dbReference type="RefSeq" id="WP_136970983.1">
    <property type="nucleotide sequence ID" value="NZ_JARZHI010000004.1"/>
</dbReference>
<gene>
    <name evidence="6" type="ORF">QHF89_06610</name>
</gene>
<reference evidence="6 7" key="1">
    <citation type="submission" date="2023-04" db="EMBL/GenBank/DDBJ databases">
        <title>The genome sequence of Polyangium sorediatum DSM14670.</title>
        <authorList>
            <person name="Zhang X."/>
        </authorList>
    </citation>
    <scope>NUCLEOTIDE SEQUENCE [LARGE SCALE GENOMIC DNA]</scope>
    <source>
        <strain evidence="6 7">DSM 14670</strain>
    </source>
</reference>
<keyword evidence="4 6" id="KW-0378">Hydrolase</keyword>
<evidence type="ECO:0000256" key="2">
    <source>
        <dbReference type="ARBA" id="ARBA00022737"/>
    </source>
</evidence>
<organism evidence="6 7">
    <name type="scientific">Polyangium sorediatum</name>
    <dbReference type="NCBI Taxonomy" id="889274"/>
    <lineage>
        <taxon>Bacteria</taxon>
        <taxon>Pseudomonadati</taxon>
        <taxon>Myxococcota</taxon>
        <taxon>Polyangia</taxon>
        <taxon>Polyangiales</taxon>
        <taxon>Polyangiaceae</taxon>
        <taxon>Polyangium</taxon>
    </lineage>
</organism>
<evidence type="ECO:0000256" key="1">
    <source>
        <dbReference type="ARBA" id="ARBA00022696"/>
    </source>
</evidence>
<comment type="caution">
    <text evidence="6">The sequence shown here is derived from an EMBL/GenBank/DDBJ whole genome shotgun (WGS) entry which is preliminary data.</text>
</comment>
<dbReference type="Gene3D" id="2.40.10.10">
    <property type="entry name" value="Trypsin-like serine proteases"/>
    <property type="match status" value="1"/>
</dbReference>
<dbReference type="SUPFAM" id="SSF50494">
    <property type="entry name" value="Trypsin-like serine proteases"/>
    <property type="match status" value="1"/>
</dbReference>
<keyword evidence="1" id="KW-0356">Hemostasis</keyword>
<evidence type="ECO:0000256" key="3">
    <source>
        <dbReference type="ARBA" id="ARBA00023157"/>
    </source>
</evidence>
<dbReference type="InterPro" id="IPR009003">
    <property type="entry name" value="Peptidase_S1_PA"/>
</dbReference>
<keyword evidence="4" id="KW-0720">Serine protease</keyword>
<dbReference type="EC" id="3.4.21.-" evidence="6"/>
<accession>A0ABT6NLG4</accession>
<feature type="domain" description="Peptidase S1" evidence="5">
    <location>
        <begin position="41"/>
        <end position="268"/>
    </location>
</feature>
<dbReference type="PROSITE" id="PS51257">
    <property type="entry name" value="PROKAR_LIPOPROTEIN"/>
    <property type="match status" value="1"/>
</dbReference>
<dbReference type="EMBL" id="JARZHI010000004">
    <property type="protein sequence ID" value="MDI1429157.1"/>
    <property type="molecule type" value="Genomic_DNA"/>
</dbReference>
<evidence type="ECO:0000313" key="7">
    <source>
        <dbReference type="Proteomes" id="UP001160301"/>
    </source>
</evidence>
<protein>
    <submittedName>
        <fullName evidence="6">Trypsin-like serine protease</fullName>
        <ecNumber evidence="6">3.4.21.-</ecNumber>
    </submittedName>
</protein>
<evidence type="ECO:0000313" key="6">
    <source>
        <dbReference type="EMBL" id="MDI1429157.1"/>
    </source>
</evidence>
<dbReference type="SMART" id="SM00020">
    <property type="entry name" value="Tryp_SPc"/>
    <property type="match status" value="1"/>
</dbReference>
<dbReference type="InterPro" id="IPR001254">
    <property type="entry name" value="Trypsin_dom"/>
</dbReference>
<dbReference type="Pfam" id="PF14295">
    <property type="entry name" value="PAN_4"/>
    <property type="match status" value="1"/>
</dbReference>
<dbReference type="PROSITE" id="PS00135">
    <property type="entry name" value="TRYPSIN_SER"/>
    <property type="match status" value="1"/>
</dbReference>
<evidence type="ECO:0000259" key="5">
    <source>
        <dbReference type="PROSITE" id="PS50240"/>
    </source>
</evidence>
<keyword evidence="4" id="KW-0645">Protease</keyword>
<keyword evidence="7" id="KW-1185">Reference proteome</keyword>
<name>A0ABT6NLG4_9BACT</name>
<keyword evidence="2" id="KW-0677">Repeat</keyword>
<dbReference type="PANTHER" id="PTHR24260">
    <property type="match status" value="1"/>
</dbReference>
<keyword evidence="3" id="KW-1015">Disulfide bond</keyword>
<dbReference type="InterPro" id="IPR001314">
    <property type="entry name" value="Peptidase_S1A"/>
</dbReference>
<dbReference type="Proteomes" id="UP001160301">
    <property type="component" value="Unassembled WGS sequence"/>
</dbReference>
<dbReference type="InterPro" id="IPR051333">
    <property type="entry name" value="CLIP_Serine_Protease"/>
</dbReference>
<evidence type="ECO:0000256" key="4">
    <source>
        <dbReference type="RuleBase" id="RU363034"/>
    </source>
</evidence>
<dbReference type="PROSITE" id="PS50240">
    <property type="entry name" value="TRYPSIN_DOM"/>
    <property type="match status" value="1"/>
</dbReference>